<proteinExistence type="predicted"/>
<evidence type="ECO:0000313" key="2">
    <source>
        <dbReference type="EMBL" id="KAK1406862.1"/>
    </source>
</evidence>
<keyword evidence="1" id="KW-0812">Transmembrane</keyword>
<gene>
    <name evidence="2" type="ORF">QVD17_38470</name>
</gene>
<keyword evidence="3" id="KW-1185">Reference proteome</keyword>
<dbReference type="EMBL" id="JAUHHV010000011">
    <property type="protein sequence ID" value="KAK1406862.1"/>
    <property type="molecule type" value="Genomic_DNA"/>
</dbReference>
<comment type="caution">
    <text evidence="2">The sequence shown here is derived from an EMBL/GenBank/DDBJ whole genome shotgun (WGS) entry which is preliminary data.</text>
</comment>
<evidence type="ECO:0000313" key="3">
    <source>
        <dbReference type="Proteomes" id="UP001229421"/>
    </source>
</evidence>
<organism evidence="2 3">
    <name type="scientific">Tagetes erecta</name>
    <name type="common">African marigold</name>
    <dbReference type="NCBI Taxonomy" id="13708"/>
    <lineage>
        <taxon>Eukaryota</taxon>
        <taxon>Viridiplantae</taxon>
        <taxon>Streptophyta</taxon>
        <taxon>Embryophyta</taxon>
        <taxon>Tracheophyta</taxon>
        <taxon>Spermatophyta</taxon>
        <taxon>Magnoliopsida</taxon>
        <taxon>eudicotyledons</taxon>
        <taxon>Gunneridae</taxon>
        <taxon>Pentapetalae</taxon>
        <taxon>asterids</taxon>
        <taxon>campanulids</taxon>
        <taxon>Asterales</taxon>
        <taxon>Asteraceae</taxon>
        <taxon>Asteroideae</taxon>
        <taxon>Heliantheae alliance</taxon>
        <taxon>Tageteae</taxon>
        <taxon>Tagetes</taxon>
    </lineage>
</organism>
<evidence type="ECO:0000256" key="1">
    <source>
        <dbReference type="SAM" id="Phobius"/>
    </source>
</evidence>
<dbReference type="AlphaFoldDB" id="A0AAD8NFG2"/>
<sequence length="67" mass="7900">MVIAMKMGPLYTKVRRCFSVTGFFYWLSQFDAKVWNFYSNGCFVLLIHGFLRLKSFGWMIKGCLSKE</sequence>
<keyword evidence="1" id="KW-1133">Transmembrane helix</keyword>
<reference evidence="2" key="1">
    <citation type="journal article" date="2023" name="bioRxiv">
        <title>Improved chromosome-level genome assembly for marigold (Tagetes erecta).</title>
        <authorList>
            <person name="Jiang F."/>
            <person name="Yuan L."/>
            <person name="Wang S."/>
            <person name="Wang H."/>
            <person name="Xu D."/>
            <person name="Wang A."/>
            <person name="Fan W."/>
        </authorList>
    </citation>
    <scope>NUCLEOTIDE SEQUENCE</scope>
    <source>
        <strain evidence="2">WSJ</strain>
        <tissue evidence="2">Leaf</tissue>
    </source>
</reference>
<protein>
    <submittedName>
        <fullName evidence="2">Uncharacterized protein</fullName>
    </submittedName>
</protein>
<accession>A0AAD8NFG2</accession>
<name>A0AAD8NFG2_TARER</name>
<keyword evidence="1" id="KW-0472">Membrane</keyword>
<dbReference type="Proteomes" id="UP001229421">
    <property type="component" value="Unassembled WGS sequence"/>
</dbReference>
<feature type="transmembrane region" description="Helical" evidence="1">
    <location>
        <begin position="34"/>
        <end position="51"/>
    </location>
</feature>